<dbReference type="InterPro" id="IPR036291">
    <property type="entry name" value="NAD(P)-bd_dom_sf"/>
</dbReference>
<reference evidence="6" key="2">
    <citation type="submission" date="2020-09" db="EMBL/GenBank/DDBJ databases">
        <authorList>
            <person name="Sun Q."/>
            <person name="Zhou Y."/>
        </authorList>
    </citation>
    <scope>NUCLEOTIDE SEQUENCE</scope>
    <source>
        <strain evidence="6">CGMCC 1.3617</strain>
    </source>
</reference>
<dbReference type="Gene3D" id="3.40.50.720">
    <property type="entry name" value="NAD(P)-binding Rossmann-like Domain"/>
    <property type="match status" value="2"/>
</dbReference>
<comment type="similarity">
    <text evidence="3">Belongs to the D-isomer specific 2-hydroxyacid dehydrogenase family.</text>
</comment>
<evidence type="ECO:0000313" key="7">
    <source>
        <dbReference type="Proteomes" id="UP000661507"/>
    </source>
</evidence>
<dbReference type="EMBL" id="BMKW01000008">
    <property type="protein sequence ID" value="GGJ23533.1"/>
    <property type="molecule type" value="Genomic_DNA"/>
</dbReference>
<evidence type="ECO:0008006" key="8">
    <source>
        <dbReference type="Google" id="ProtNLM"/>
    </source>
</evidence>
<accession>A0A917KQQ1</accession>
<dbReference type="PANTHER" id="PTHR10996">
    <property type="entry name" value="2-HYDROXYACID DEHYDROGENASE-RELATED"/>
    <property type="match status" value="1"/>
</dbReference>
<evidence type="ECO:0000313" key="6">
    <source>
        <dbReference type="EMBL" id="GGJ23533.1"/>
    </source>
</evidence>
<dbReference type="SUPFAM" id="SSF52283">
    <property type="entry name" value="Formate/glycerate dehydrogenase catalytic domain-like"/>
    <property type="match status" value="1"/>
</dbReference>
<name>A0A917KQQ1_9PROT</name>
<keyword evidence="1 3" id="KW-0560">Oxidoreductase</keyword>
<evidence type="ECO:0000259" key="4">
    <source>
        <dbReference type="Pfam" id="PF00389"/>
    </source>
</evidence>
<dbReference type="PANTHER" id="PTHR10996:SF178">
    <property type="entry name" value="2-HYDROXYACID DEHYDROGENASE YGL185C-RELATED"/>
    <property type="match status" value="1"/>
</dbReference>
<dbReference type="GO" id="GO:0030267">
    <property type="term" value="F:glyoxylate reductase (NADPH) activity"/>
    <property type="evidence" value="ECO:0007669"/>
    <property type="project" value="TreeGrafter"/>
</dbReference>
<keyword evidence="7" id="KW-1185">Reference proteome</keyword>
<evidence type="ECO:0000256" key="3">
    <source>
        <dbReference type="RuleBase" id="RU003719"/>
    </source>
</evidence>
<dbReference type="RefSeq" id="WP_229681369.1">
    <property type="nucleotide sequence ID" value="NZ_BMKW01000008.1"/>
</dbReference>
<dbReference type="GO" id="GO:0016618">
    <property type="term" value="F:hydroxypyruvate reductase [NAD(P)H] activity"/>
    <property type="evidence" value="ECO:0007669"/>
    <property type="project" value="TreeGrafter"/>
</dbReference>
<dbReference type="GO" id="GO:0005829">
    <property type="term" value="C:cytosol"/>
    <property type="evidence" value="ECO:0007669"/>
    <property type="project" value="TreeGrafter"/>
</dbReference>
<evidence type="ECO:0000259" key="5">
    <source>
        <dbReference type="Pfam" id="PF02826"/>
    </source>
</evidence>
<dbReference type="InterPro" id="IPR006140">
    <property type="entry name" value="D-isomer_DH_NAD-bd"/>
</dbReference>
<protein>
    <recommendedName>
        <fullName evidence="8">2-hydroxyacid dehydrogenase</fullName>
    </recommendedName>
</protein>
<feature type="domain" description="D-isomer specific 2-hydroxyacid dehydrogenase NAD-binding" evidence="5">
    <location>
        <begin position="116"/>
        <end position="289"/>
    </location>
</feature>
<gene>
    <name evidence="6" type="ORF">GCM10011320_33560</name>
</gene>
<dbReference type="Pfam" id="PF02826">
    <property type="entry name" value="2-Hacid_dh_C"/>
    <property type="match status" value="1"/>
</dbReference>
<dbReference type="Pfam" id="PF00389">
    <property type="entry name" value="2-Hacid_dh"/>
    <property type="match status" value="1"/>
</dbReference>
<feature type="domain" description="D-isomer specific 2-hydroxyacid dehydrogenase catalytic" evidence="4">
    <location>
        <begin position="51"/>
        <end position="314"/>
    </location>
</feature>
<proteinExistence type="inferred from homology"/>
<dbReference type="SUPFAM" id="SSF51735">
    <property type="entry name" value="NAD(P)-binding Rossmann-fold domains"/>
    <property type="match status" value="1"/>
</dbReference>
<evidence type="ECO:0000256" key="2">
    <source>
        <dbReference type="ARBA" id="ARBA00023027"/>
    </source>
</evidence>
<comment type="caution">
    <text evidence="6">The sequence shown here is derived from an EMBL/GenBank/DDBJ whole genome shotgun (WGS) entry which is preliminary data.</text>
</comment>
<reference evidence="6" key="1">
    <citation type="journal article" date="2014" name="Int. J. Syst. Evol. Microbiol.">
        <title>Complete genome sequence of Corynebacterium casei LMG S-19264T (=DSM 44701T), isolated from a smear-ripened cheese.</title>
        <authorList>
            <consortium name="US DOE Joint Genome Institute (JGI-PGF)"/>
            <person name="Walter F."/>
            <person name="Albersmeier A."/>
            <person name="Kalinowski J."/>
            <person name="Ruckert C."/>
        </authorList>
    </citation>
    <scope>NUCLEOTIDE SEQUENCE</scope>
    <source>
        <strain evidence="6">CGMCC 1.3617</strain>
    </source>
</reference>
<dbReference type="InterPro" id="IPR006139">
    <property type="entry name" value="D-isomer_2_OHA_DH_cat_dom"/>
</dbReference>
<keyword evidence="2" id="KW-0520">NAD</keyword>
<dbReference type="AlphaFoldDB" id="A0A917KQQ1"/>
<sequence length="320" mass="32612">MTSSVTMIAFPPVLAFPALPGTVYPRLAEAGLLLDVADAAAVAVLPEAQRAAIRVVITGAQRGCDATLVALLPGLRQVISMGAGLDRIDLPALALRGIALRAVGETLTDDVADLVMALTLMTMRDLRAADEFARGGAWRTARFAPRRSLVGATMGIAGLGGRIGRAVARRAVAARMHVVGLARPSAEGLGFPLLPDMRALAEASDVLALCLPGGPGLRHVVGAAELAALGADGTLINIGRGELVDTAALIEALEQRVIAAAGLDVLEGEPQVPARLAALPNVVLTPHMAGATWGARARAGIVADEEAMATLGHQASSASV</sequence>
<dbReference type="GO" id="GO:0051287">
    <property type="term" value="F:NAD binding"/>
    <property type="evidence" value="ECO:0007669"/>
    <property type="project" value="InterPro"/>
</dbReference>
<evidence type="ECO:0000256" key="1">
    <source>
        <dbReference type="ARBA" id="ARBA00023002"/>
    </source>
</evidence>
<dbReference type="InterPro" id="IPR050223">
    <property type="entry name" value="D-isomer_2-hydroxyacid_DH"/>
</dbReference>
<organism evidence="6 7">
    <name type="scientific">Neoroseomonas lacus</name>
    <dbReference type="NCBI Taxonomy" id="287609"/>
    <lineage>
        <taxon>Bacteria</taxon>
        <taxon>Pseudomonadati</taxon>
        <taxon>Pseudomonadota</taxon>
        <taxon>Alphaproteobacteria</taxon>
        <taxon>Acetobacterales</taxon>
        <taxon>Acetobacteraceae</taxon>
        <taxon>Neoroseomonas</taxon>
    </lineage>
</organism>
<dbReference type="Proteomes" id="UP000661507">
    <property type="component" value="Unassembled WGS sequence"/>
</dbReference>